<comment type="subunit">
    <text evidence="6">Monomer. Associates with the 50S ribosomal subunit.</text>
</comment>
<name>A0A6J4S987_9ACTN</name>
<feature type="coiled-coil region" evidence="9">
    <location>
        <begin position="177"/>
        <end position="204"/>
    </location>
</feature>
<feature type="binding site" evidence="7">
    <location>
        <begin position="331"/>
        <end position="334"/>
    </location>
    <ligand>
        <name>GTP</name>
        <dbReference type="ChEBI" id="CHEBI:37565"/>
    </ligand>
</feature>
<keyword evidence="5 6" id="KW-0342">GTP-binding</keyword>
<dbReference type="GO" id="GO:0005737">
    <property type="term" value="C:cytoplasm"/>
    <property type="evidence" value="ECO:0007669"/>
    <property type="project" value="UniProtKB-SubCell"/>
</dbReference>
<dbReference type="Pfam" id="PF13167">
    <property type="entry name" value="GTP-bdg_N"/>
    <property type="match status" value="1"/>
</dbReference>
<keyword evidence="1 6" id="KW-0963">Cytoplasm</keyword>
<dbReference type="Gene3D" id="6.10.250.2860">
    <property type="match status" value="1"/>
</dbReference>
<sequence length="470" mass="50986">MNRDRHGRTGPSRHTAPGDPPPRARQRAVAVGVMPDGDELGELTELLRTAGVAVTAELVQHREQPHPNLYLGPGKVAELKALVESSGANLVSCDDELTPRQERNLEAELGVPVVDRTAVILDIFASHAHTAEGKLQVELAQLEYNLARMRGLWTHLERLGGGIGTRGPGESQIETDRRLARNRIASLRRRLNQVRATRSVMRQERERAQLPTVALAGYTNAGKSTLLNALTGASVGVRDRLFHTLDPTTRTMRLDGRTYLMTDTVGFIRKLPHQLVDAFAATLEETRLADLILHVVDASAPEEELLEMVRAVEDVLAEIGVAETPTLLVLNKADLLDEERRREIAFRHPDGILVSAATGEGIESLGPRLSAEFERRLRDVDLLVPYAQGTVLSELHELAGDLTREDTPEGVRVHVRLPGVIAERFAPYAVAGSHANGAGVDGDHASGELDAVDGDGRPAPALDPARTGTG</sequence>
<comment type="function">
    <text evidence="6">GTPase that associates with the 50S ribosomal subunit and may have a role during protein synthesis or ribosome biogenesis.</text>
</comment>
<keyword evidence="9" id="KW-0175">Coiled coil</keyword>
<dbReference type="Gene3D" id="3.40.50.300">
    <property type="entry name" value="P-loop containing nucleotide triphosphate hydrolases"/>
    <property type="match status" value="1"/>
</dbReference>
<dbReference type="Pfam" id="PF01926">
    <property type="entry name" value="MMR_HSR1"/>
    <property type="match status" value="1"/>
</dbReference>
<organism evidence="12">
    <name type="scientific">uncultured Solirubrobacteraceae bacterium</name>
    <dbReference type="NCBI Taxonomy" id="1162706"/>
    <lineage>
        <taxon>Bacteria</taxon>
        <taxon>Bacillati</taxon>
        <taxon>Actinomycetota</taxon>
        <taxon>Thermoleophilia</taxon>
        <taxon>Solirubrobacterales</taxon>
        <taxon>Solirubrobacteraceae</taxon>
        <taxon>environmental samples</taxon>
    </lineage>
</organism>
<evidence type="ECO:0000256" key="2">
    <source>
        <dbReference type="ARBA" id="ARBA00022723"/>
    </source>
</evidence>
<evidence type="ECO:0000256" key="10">
    <source>
        <dbReference type="SAM" id="MobiDB-lite"/>
    </source>
</evidence>
<evidence type="ECO:0000259" key="11">
    <source>
        <dbReference type="PROSITE" id="PS51705"/>
    </source>
</evidence>
<comment type="cofactor">
    <cofactor evidence="8">
        <name>Mg(2+)</name>
        <dbReference type="ChEBI" id="CHEBI:18420"/>
    </cofactor>
</comment>
<feature type="binding site" evidence="7">
    <location>
        <begin position="217"/>
        <end position="224"/>
    </location>
    <ligand>
        <name>GTP</name>
        <dbReference type="ChEBI" id="CHEBI:37565"/>
    </ligand>
</feature>
<protein>
    <recommendedName>
        <fullName evidence="6">GTPase HflX</fullName>
    </recommendedName>
    <alternativeName>
        <fullName evidence="6">GTP-binding protein HflX</fullName>
    </alternativeName>
</protein>
<evidence type="ECO:0000256" key="8">
    <source>
        <dbReference type="PIRSR" id="PIRSR006809-2"/>
    </source>
</evidence>
<dbReference type="InterPro" id="IPR027417">
    <property type="entry name" value="P-loop_NTPase"/>
</dbReference>
<dbReference type="PRINTS" id="PR00326">
    <property type="entry name" value="GTP1OBG"/>
</dbReference>
<dbReference type="PIRSF" id="PIRSF006809">
    <property type="entry name" value="GTP-binding_hflX_prd"/>
    <property type="match status" value="1"/>
</dbReference>
<feature type="binding site" evidence="7">
    <location>
        <begin position="242"/>
        <end position="246"/>
    </location>
    <ligand>
        <name>GTP</name>
        <dbReference type="ChEBI" id="CHEBI:37565"/>
    </ligand>
</feature>
<dbReference type="FunFam" id="3.40.50.11060:FF:000001">
    <property type="entry name" value="GTPase HflX"/>
    <property type="match status" value="1"/>
</dbReference>
<dbReference type="NCBIfam" id="TIGR03156">
    <property type="entry name" value="GTP_HflX"/>
    <property type="match status" value="1"/>
</dbReference>
<dbReference type="Pfam" id="PF16360">
    <property type="entry name" value="GTP-bdg_M"/>
    <property type="match status" value="1"/>
</dbReference>
<keyword evidence="4 8" id="KW-0460">Magnesium</keyword>
<evidence type="ECO:0000256" key="6">
    <source>
        <dbReference type="HAMAP-Rule" id="MF_00900"/>
    </source>
</evidence>
<accession>A0A6J4S987</accession>
<dbReference type="PANTHER" id="PTHR10229">
    <property type="entry name" value="GTP-BINDING PROTEIN HFLX"/>
    <property type="match status" value="1"/>
</dbReference>
<evidence type="ECO:0000256" key="5">
    <source>
        <dbReference type="ARBA" id="ARBA00023134"/>
    </source>
</evidence>
<dbReference type="GO" id="GO:0003924">
    <property type="term" value="F:GTPase activity"/>
    <property type="evidence" value="ECO:0007669"/>
    <property type="project" value="UniProtKB-UniRule"/>
</dbReference>
<dbReference type="GO" id="GO:0043022">
    <property type="term" value="F:ribosome binding"/>
    <property type="evidence" value="ECO:0007669"/>
    <property type="project" value="TreeGrafter"/>
</dbReference>
<feature type="binding site" evidence="8">
    <location>
        <position position="244"/>
    </location>
    <ligand>
        <name>Mg(2+)</name>
        <dbReference type="ChEBI" id="CHEBI:18420"/>
    </ligand>
</feature>
<evidence type="ECO:0000256" key="3">
    <source>
        <dbReference type="ARBA" id="ARBA00022741"/>
    </source>
</evidence>
<dbReference type="HAMAP" id="MF_00900">
    <property type="entry name" value="GTPase_HflX"/>
    <property type="match status" value="1"/>
</dbReference>
<feature type="region of interest" description="Disordered" evidence="10">
    <location>
        <begin position="439"/>
        <end position="470"/>
    </location>
</feature>
<feature type="domain" description="Hflx-type G" evidence="11">
    <location>
        <begin position="211"/>
        <end position="377"/>
    </location>
</feature>
<evidence type="ECO:0000313" key="12">
    <source>
        <dbReference type="EMBL" id="CAA9493266.1"/>
    </source>
</evidence>
<evidence type="ECO:0000256" key="4">
    <source>
        <dbReference type="ARBA" id="ARBA00022842"/>
    </source>
</evidence>
<dbReference type="InterPro" id="IPR025121">
    <property type="entry name" value="GTPase_HflX_N"/>
</dbReference>
<feature type="binding site" evidence="8">
    <location>
        <position position="224"/>
    </location>
    <ligand>
        <name>Mg(2+)</name>
        <dbReference type="ChEBI" id="CHEBI:18420"/>
    </ligand>
</feature>
<dbReference type="Gene3D" id="3.40.50.11060">
    <property type="entry name" value="GTPase HflX, N-terminal domain"/>
    <property type="match status" value="1"/>
</dbReference>
<dbReference type="PANTHER" id="PTHR10229:SF0">
    <property type="entry name" value="GTP-BINDING PROTEIN 6-RELATED"/>
    <property type="match status" value="1"/>
</dbReference>
<dbReference type="InterPro" id="IPR030394">
    <property type="entry name" value="G_HFLX_dom"/>
</dbReference>
<feature type="binding site" evidence="7">
    <location>
        <begin position="263"/>
        <end position="266"/>
    </location>
    <ligand>
        <name>GTP</name>
        <dbReference type="ChEBI" id="CHEBI:37565"/>
    </ligand>
</feature>
<dbReference type="AlphaFoldDB" id="A0A6J4S987"/>
<evidence type="ECO:0000256" key="9">
    <source>
        <dbReference type="SAM" id="Coils"/>
    </source>
</evidence>
<dbReference type="InterPro" id="IPR042108">
    <property type="entry name" value="GTPase_HflX_N_sf"/>
</dbReference>
<dbReference type="SUPFAM" id="SSF52540">
    <property type="entry name" value="P-loop containing nucleoside triphosphate hydrolases"/>
    <property type="match status" value="1"/>
</dbReference>
<dbReference type="InterPro" id="IPR032305">
    <property type="entry name" value="GTP-bd_M"/>
</dbReference>
<dbReference type="GO" id="GO:0005525">
    <property type="term" value="F:GTP binding"/>
    <property type="evidence" value="ECO:0007669"/>
    <property type="project" value="UniProtKB-UniRule"/>
</dbReference>
<evidence type="ECO:0000256" key="1">
    <source>
        <dbReference type="ARBA" id="ARBA00022490"/>
    </source>
</evidence>
<proteinExistence type="inferred from homology"/>
<keyword evidence="3 6" id="KW-0547">Nucleotide-binding</keyword>
<dbReference type="CDD" id="cd01878">
    <property type="entry name" value="HflX"/>
    <property type="match status" value="1"/>
</dbReference>
<comment type="subcellular location">
    <subcellularLocation>
        <location evidence="6">Cytoplasm</location>
    </subcellularLocation>
    <text evidence="6">May associate with membranes.</text>
</comment>
<feature type="region of interest" description="Disordered" evidence="10">
    <location>
        <begin position="1"/>
        <end position="26"/>
    </location>
</feature>
<dbReference type="InterPro" id="IPR016496">
    <property type="entry name" value="GTPase_HflX"/>
</dbReference>
<dbReference type="InterPro" id="IPR006073">
    <property type="entry name" value="GTP-bd"/>
</dbReference>
<dbReference type="PROSITE" id="PS51705">
    <property type="entry name" value="G_HFLX"/>
    <property type="match status" value="1"/>
</dbReference>
<reference evidence="12" key="1">
    <citation type="submission" date="2020-02" db="EMBL/GenBank/DDBJ databases">
        <authorList>
            <person name="Meier V. D."/>
        </authorList>
    </citation>
    <scope>NUCLEOTIDE SEQUENCE</scope>
    <source>
        <strain evidence="12">AVDCRST_MAG38</strain>
    </source>
</reference>
<keyword evidence="2 8" id="KW-0479">Metal-binding</keyword>
<comment type="similarity">
    <text evidence="6">Belongs to the TRAFAC class OBG-HflX-like GTPase superfamily. HflX GTPase family.</text>
</comment>
<dbReference type="GO" id="GO:0046872">
    <property type="term" value="F:metal ion binding"/>
    <property type="evidence" value="ECO:0007669"/>
    <property type="project" value="UniProtKB-KW"/>
</dbReference>
<evidence type="ECO:0000256" key="7">
    <source>
        <dbReference type="PIRSR" id="PIRSR006809-1"/>
    </source>
</evidence>
<gene>
    <name evidence="6" type="primary">hflX</name>
    <name evidence="12" type="ORF">AVDCRST_MAG38-2771</name>
</gene>
<dbReference type="EMBL" id="CADCVJ010000224">
    <property type="protein sequence ID" value="CAA9493266.1"/>
    <property type="molecule type" value="Genomic_DNA"/>
</dbReference>